<dbReference type="Pfam" id="PF00069">
    <property type="entry name" value="Pkinase"/>
    <property type="match status" value="1"/>
</dbReference>
<dbReference type="InterPro" id="IPR001245">
    <property type="entry name" value="Ser-Thr/Tyr_kinase_cat_dom"/>
</dbReference>
<dbReference type="Proteomes" id="UP000075714">
    <property type="component" value="Unassembled WGS sequence"/>
</dbReference>
<feature type="compositionally biased region" description="Gly residues" evidence="1">
    <location>
        <begin position="271"/>
        <end position="281"/>
    </location>
</feature>
<dbReference type="GO" id="GO:0005524">
    <property type="term" value="F:ATP binding"/>
    <property type="evidence" value="ECO:0007669"/>
    <property type="project" value="InterPro"/>
</dbReference>
<dbReference type="PROSITE" id="PS00109">
    <property type="entry name" value="PROTEIN_KINASE_TYR"/>
    <property type="match status" value="1"/>
</dbReference>
<name>A0A150H433_GONPE</name>
<dbReference type="InterPro" id="IPR051681">
    <property type="entry name" value="Ser/Thr_Kinases-Pseudokinases"/>
</dbReference>
<feature type="region of interest" description="Disordered" evidence="1">
    <location>
        <begin position="249"/>
        <end position="292"/>
    </location>
</feature>
<reference evidence="4" key="1">
    <citation type="journal article" date="2016" name="Nat. Commun.">
        <title>The Gonium pectorale genome demonstrates co-option of cell cycle regulation during the evolution of multicellularity.</title>
        <authorList>
            <person name="Hanschen E.R."/>
            <person name="Marriage T.N."/>
            <person name="Ferris P.J."/>
            <person name="Hamaji T."/>
            <person name="Toyoda A."/>
            <person name="Fujiyama A."/>
            <person name="Neme R."/>
            <person name="Noguchi H."/>
            <person name="Minakuchi Y."/>
            <person name="Suzuki M."/>
            <person name="Kawai-Toyooka H."/>
            <person name="Smith D.R."/>
            <person name="Sparks H."/>
            <person name="Anderson J."/>
            <person name="Bakaric R."/>
            <person name="Luria V."/>
            <person name="Karger A."/>
            <person name="Kirschner M.W."/>
            <person name="Durand P.M."/>
            <person name="Michod R.E."/>
            <person name="Nozaki H."/>
            <person name="Olson B.J."/>
        </authorList>
    </citation>
    <scope>NUCLEOTIDE SEQUENCE [LARGE SCALE GENOMIC DNA]</scope>
    <source>
        <strain evidence="4">NIES-2863</strain>
    </source>
</reference>
<feature type="compositionally biased region" description="Low complexity" evidence="1">
    <location>
        <begin position="258"/>
        <end position="267"/>
    </location>
</feature>
<feature type="domain" description="Protein kinase" evidence="2">
    <location>
        <begin position="67"/>
        <end position="525"/>
    </location>
</feature>
<keyword evidence="4" id="KW-1185">Reference proteome</keyword>
<dbReference type="Gene3D" id="3.30.200.20">
    <property type="entry name" value="Phosphorylase Kinase, domain 1"/>
    <property type="match status" value="1"/>
</dbReference>
<evidence type="ECO:0000256" key="1">
    <source>
        <dbReference type="SAM" id="MobiDB-lite"/>
    </source>
</evidence>
<dbReference type="InterPro" id="IPR008266">
    <property type="entry name" value="Tyr_kinase_AS"/>
</dbReference>
<dbReference type="PANTHER" id="PTHR44329">
    <property type="entry name" value="SERINE/THREONINE-PROTEIN KINASE TNNI3K-RELATED"/>
    <property type="match status" value="1"/>
</dbReference>
<evidence type="ECO:0000259" key="2">
    <source>
        <dbReference type="PROSITE" id="PS50011"/>
    </source>
</evidence>
<sequence length="530" mass="53992">MPSGLGAPPPLTAPSVSATVRHAVTRMMGEFGERKQRLLVTQDVPLVPTRSESGCEGSGECDAGGALLIRGELGRGAQGVVYRGTWRGLQVAVKSVLVQVTGGTGPASTPANPQLRQAVAEAAISASVSHPNVVATYTYMLQRLDGLCGGGARCGVTATVGADPRVGCSAAAAAAAREPEDWKLTLVQELCEGGSLRDCLARGVLAGCRAVVEAARATAVSRPASSSSPLWSTAAFLIPVSPLLPAPQTPLPLPSPPALATVKSAGEGPEGDGGASRGGSGNSASRSDVGSAAGSNPYTPVMLLAALQVARGLAHLHGRSIVHADISSANVLLQKDRDMGGGTEAKHGTQLEWGCVSGRGSGVPFGTGSVGSYVGSAAGSSYRYGWVAKLCDFGLSGRLEAEEQQTHLSGPARRSSAYSAPELVRAGRAGAPGDVYALAVVMWELALGMPLPAALAAPEGQRLRAWLSAQAVVDPAEAGALPPGLLAWPAHTPRALEQLVGDCLRESPAERPTAERVCERLEAMLAACRL</sequence>
<proteinExistence type="predicted"/>
<dbReference type="PROSITE" id="PS50011">
    <property type="entry name" value="PROTEIN_KINASE_DOM"/>
    <property type="match status" value="1"/>
</dbReference>
<evidence type="ECO:0000313" key="3">
    <source>
        <dbReference type="EMBL" id="KXZ56823.1"/>
    </source>
</evidence>
<dbReference type="GO" id="GO:0004674">
    <property type="term" value="F:protein serine/threonine kinase activity"/>
    <property type="evidence" value="ECO:0007669"/>
    <property type="project" value="TreeGrafter"/>
</dbReference>
<dbReference type="OrthoDB" id="547797at2759"/>
<dbReference type="Gene3D" id="1.10.510.10">
    <property type="entry name" value="Transferase(Phosphotransferase) domain 1"/>
    <property type="match status" value="1"/>
</dbReference>
<dbReference type="PANTHER" id="PTHR44329:SF214">
    <property type="entry name" value="PROTEIN KINASE DOMAIN-CONTAINING PROTEIN"/>
    <property type="match status" value="1"/>
</dbReference>
<dbReference type="InterPro" id="IPR000719">
    <property type="entry name" value="Prot_kinase_dom"/>
</dbReference>
<evidence type="ECO:0000313" key="4">
    <source>
        <dbReference type="Proteomes" id="UP000075714"/>
    </source>
</evidence>
<dbReference type="InterPro" id="IPR011009">
    <property type="entry name" value="Kinase-like_dom_sf"/>
</dbReference>
<dbReference type="EMBL" id="LSYV01000002">
    <property type="protein sequence ID" value="KXZ56823.1"/>
    <property type="molecule type" value="Genomic_DNA"/>
</dbReference>
<organism evidence="3 4">
    <name type="scientific">Gonium pectorale</name>
    <name type="common">Green alga</name>
    <dbReference type="NCBI Taxonomy" id="33097"/>
    <lineage>
        <taxon>Eukaryota</taxon>
        <taxon>Viridiplantae</taxon>
        <taxon>Chlorophyta</taxon>
        <taxon>core chlorophytes</taxon>
        <taxon>Chlorophyceae</taxon>
        <taxon>CS clade</taxon>
        <taxon>Chlamydomonadales</taxon>
        <taxon>Volvocaceae</taxon>
        <taxon>Gonium</taxon>
    </lineage>
</organism>
<protein>
    <recommendedName>
        <fullName evidence="2">Protein kinase domain-containing protein</fullName>
    </recommendedName>
</protein>
<comment type="caution">
    <text evidence="3">The sequence shown here is derived from an EMBL/GenBank/DDBJ whole genome shotgun (WGS) entry which is preliminary data.</text>
</comment>
<gene>
    <name evidence="3" type="ORF">GPECTOR_1g741</name>
</gene>
<accession>A0A150H433</accession>
<dbReference type="STRING" id="33097.A0A150H433"/>
<dbReference type="SUPFAM" id="SSF56112">
    <property type="entry name" value="Protein kinase-like (PK-like)"/>
    <property type="match status" value="1"/>
</dbReference>
<dbReference type="Pfam" id="PF07714">
    <property type="entry name" value="PK_Tyr_Ser-Thr"/>
    <property type="match status" value="1"/>
</dbReference>
<dbReference type="AlphaFoldDB" id="A0A150H433"/>